<proteinExistence type="predicted"/>
<dbReference type="Gene3D" id="3.40.1350.10">
    <property type="match status" value="1"/>
</dbReference>
<dbReference type="Pfam" id="PF04471">
    <property type="entry name" value="Mrr_cat"/>
    <property type="match status" value="1"/>
</dbReference>
<dbReference type="InterPro" id="IPR005144">
    <property type="entry name" value="ATP-cone_dom"/>
</dbReference>
<dbReference type="GO" id="GO:0005524">
    <property type="term" value="F:ATP binding"/>
    <property type="evidence" value="ECO:0007669"/>
    <property type="project" value="UniProtKB-UniRule"/>
</dbReference>
<evidence type="ECO:0000313" key="5">
    <source>
        <dbReference type="EMBL" id="PIQ66855.1"/>
    </source>
</evidence>
<dbReference type="AlphaFoldDB" id="A0A2H0K6J9"/>
<name>A0A2H0K6J9_9BACT</name>
<evidence type="ECO:0000313" key="6">
    <source>
        <dbReference type="Proteomes" id="UP000229834"/>
    </source>
</evidence>
<evidence type="ECO:0000259" key="4">
    <source>
        <dbReference type="PROSITE" id="PS51161"/>
    </source>
</evidence>
<dbReference type="EMBL" id="PCVC01000054">
    <property type="protein sequence ID" value="PIQ66855.1"/>
    <property type="molecule type" value="Genomic_DNA"/>
</dbReference>
<evidence type="ECO:0000256" key="1">
    <source>
        <dbReference type="ARBA" id="ARBA00022741"/>
    </source>
</evidence>
<dbReference type="InterPro" id="IPR007560">
    <property type="entry name" value="Restrct_endonuc_IV_Mrr"/>
</dbReference>
<gene>
    <name evidence="5" type="ORF">COV95_01910</name>
</gene>
<organism evidence="5 6">
    <name type="scientific">Candidatus Zambryskibacteria bacterium CG11_big_fil_rev_8_21_14_0_20_40_24</name>
    <dbReference type="NCBI Taxonomy" id="1975116"/>
    <lineage>
        <taxon>Bacteria</taxon>
        <taxon>Candidatus Zambryskiibacteriota</taxon>
    </lineage>
</organism>
<dbReference type="InterPro" id="IPR011856">
    <property type="entry name" value="tRNA_endonuc-like_dom_sf"/>
</dbReference>
<dbReference type="InterPro" id="IPR011335">
    <property type="entry name" value="Restrct_endonuc-II-like"/>
</dbReference>
<keyword evidence="1 3" id="KW-0547">Nucleotide-binding</keyword>
<sequence length="277" mass="31038">MLQAPKLNVVKASGEIEPYDRGKLQTSLINSGVTGKIIDEIISHTEEDLKDGMSTSQIYKHAYFLLKKRLKPSAVKYSLRQAVMGLGPTGFSFEDYIANILREKGYEAKTGEFVFGGCVQHEVDVVAWNENKLIVVEAKFHNALGIKSDLKVALYVKARFDDLKEVKHVYGKERNIDEAWLITNTKFTSTAIHYAECKNLTLIGWNYPKKGNLQNMIEDGDLHPITCLTSLTGSQKKALLSQGIVLSKNIKEDPNILKSMGFVEEKIKKVVSEIESL</sequence>
<dbReference type="PROSITE" id="PS51161">
    <property type="entry name" value="ATP_CONE"/>
    <property type="match status" value="1"/>
</dbReference>
<evidence type="ECO:0000256" key="2">
    <source>
        <dbReference type="ARBA" id="ARBA00022840"/>
    </source>
</evidence>
<dbReference type="GO" id="GO:0003677">
    <property type="term" value="F:DNA binding"/>
    <property type="evidence" value="ECO:0007669"/>
    <property type="project" value="InterPro"/>
</dbReference>
<protein>
    <submittedName>
        <fullName evidence="5">ATPase</fullName>
    </submittedName>
</protein>
<dbReference type="GO" id="GO:0009307">
    <property type="term" value="P:DNA restriction-modification system"/>
    <property type="evidence" value="ECO:0007669"/>
    <property type="project" value="InterPro"/>
</dbReference>
<comment type="caution">
    <text evidence="5">The sequence shown here is derived from an EMBL/GenBank/DDBJ whole genome shotgun (WGS) entry which is preliminary data.</text>
</comment>
<keyword evidence="2 3" id="KW-0067">ATP-binding</keyword>
<evidence type="ECO:0000256" key="3">
    <source>
        <dbReference type="PROSITE-ProRule" id="PRU00492"/>
    </source>
</evidence>
<feature type="domain" description="ATP-cone" evidence="4">
    <location>
        <begin position="7"/>
        <end position="88"/>
    </location>
</feature>
<accession>A0A2H0K6J9</accession>
<dbReference type="Proteomes" id="UP000229834">
    <property type="component" value="Unassembled WGS sequence"/>
</dbReference>
<dbReference type="GO" id="GO:0004519">
    <property type="term" value="F:endonuclease activity"/>
    <property type="evidence" value="ECO:0007669"/>
    <property type="project" value="InterPro"/>
</dbReference>
<dbReference type="SUPFAM" id="SSF52980">
    <property type="entry name" value="Restriction endonuclease-like"/>
    <property type="match status" value="1"/>
</dbReference>
<reference evidence="5 6" key="1">
    <citation type="submission" date="2017-09" db="EMBL/GenBank/DDBJ databases">
        <title>Depth-based differentiation of microbial function through sediment-hosted aquifers and enrichment of novel symbionts in the deep terrestrial subsurface.</title>
        <authorList>
            <person name="Probst A.J."/>
            <person name="Ladd B."/>
            <person name="Jarett J.K."/>
            <person name="Geller-Mcgrath D.E."/>
            <person name="Sieber C.M."/>
            <person name="Emerson J.B."/>
            <person name="Anantharaman K."/>
            <person name="Thomas B.C."/>
            <person name="Malmstrom R."/>
            <person name="Stieglmeier M."/>
            <person name="Klingl A."/>
            <person name="Woyke T."/>
            <person name="Ryan C.M."/>
            <person name="Banfield J.F."/>
        </authorList>
    </citation>
    <scope>NUCLEOTIDE SEQUENCE [LARGE SCALE GENOMIC DNA]</scope>
    <source>
        <strain evidence="5">CG11_big_fil_rev_8_21_14_0_20_40_24</strain>
    </source>
</reference>